<dbReference type="Proteomes" id="UP000789860">
    <property type="component" value="Unassembled WGS sequence"/>
</dbReference>
<protein>
    <submittedName>
        <fullName evidence="1">495_t:CDS:1</fullName>
    </submittedName>
</protein>
<dbReference type="EMBL" id="CAJVPM010000002">
    <property type="protein sequence ID" value="CAG8433995.1"/>
    <property type="molecule type" value="Genomic_DNA"/>
</dbReference>
<evidence type="ECO:0000313" key="1">
    <source>
        <dbReference type="EMBL" id="CAG8433995.1"/>
    </source>
</evidence>
<accession>A0ACA9JUZ2</accession>
<keyword evidence="2" id="KW-1185">Reference proteome</keyword>
<proteinExistence type="predicted"/>
<name>A0ACA9JUZ2_9GLOM</name>
<organism evidence="1 2">
    <name type="scientific">Scutellospora calospora</name>
    <dbReference type="NCBI Taxonomy" id="85575"/>
    <lineage>
        <taxon>Eukaryota</taxon>
        <taxon>Fungi</taxon>
        <taxon>Fungi incertae sedis</taxon>
        <taxon>Mucoromycota</taxon>
        <taxon>Glomeromycotina</taxon>
        <taxon>Glomeromycetes</taxon>
        <taxon>Diversisporales</taxon>
        <taxon>Gigasporaceae</taxon>
        <taxon>Scutellospora</taxon>
    </lineage>
</organism>
<comment type="caution">
    <text evidence="1">The sequence shown here is derived from an EMBL/GenBank/DDBJ whole genome shotgun (WGS) entry which is preliminary data.</text>
</comment>
<reference evidence="1" key="1">
    <citation type="submission" date="2021-06" db="EMBL/GenBank/DDBJ databases">
        <authorList>
            <person name="Kallberg Y."/>
            <person name="Tangrot J."/>
            <person name="Rosling A."/>
        </authorList>
    </citation>
    <scope>NUCLEOTIDE SEQUENCE</scope>
    <source>
        <strain evidence="1">AU212A</strain>
    </source>
</reference>
<sequence>MHPNLAYHEHPSCVDVILRLEECHRSSIFKKFFGGCNSIKRELNECLTAEYQVKRLKNAEEAKERRKRVEAMWKDIDEMKKKKDL</sequence>
<gene>
    <name evidence="1" type="ORF">SCALOS_LOCUS15</name>
</gene>
<evidence type="ECO:0000313" key="2">
    <source>
        <dbReference type="Proteomes" id="UP000789860"/>
    </source>
</evidence>